<name>A0A316WHD3_9FLAO</name>
<reference evidence="1 2" key="1">
    <citation type="submission" date="2018-04" db="EMBL/GenBank/DDBJ databases">
        <title>Draft Genome Sequence of Phosphate-Solubilizing Chryseobacterium sp. ISE14 that is a Biocontrol and Plant Growth-Promoting Rhizobacterium Isolated from Cucumber.</title>
        <authorList>
            <person name="Jeong J.-J."/>
            <person name="Sang M.K."/>
            <person name="Choi I.-G."/>
            <person name="Kim K.D."/>
        </authorList>
    </citation>
    <scope>NUCLEOTIDE SEQUENCE [LARGE SCALE GENOMIC DNA]</scope>
    <source>
        <strain evidence="1 2">ISE14</strain>
    </source>
</reference>
<accession>A0A316WHD3</accession>
<protein>
    <submittedName>
        <fullName evidence="1">Uncharacterized protein</fullName>
    </submittedName>
</protein>
<proteinExistence type="predicted"/>
<evidence type="ECO:0000313" key="1">
    <source>
        <dbReference type="EMBL" id="PWN57243.1"/>
    </source>
</evidence>
<organism evidence="1 2">
    <name type="scientific">Chryseobacterium phosphatilyticum</name>
    <dbReference type="NCBI Taxonomy" id="475075"/>
    <lineage>
        <taxon>Bacteria</taxon>
        <taxon>Pseudomonadati</taxon>
        <taxon>Bacteroidota</taxon>
        <taxon>Flavobacteriia</taxon>
        <taxon>Flavobacteriales</taxon>
        <taxon>Weeksellaceae</taxon>
        <taxon>Chryseobacterium group</taxon>
        <taxon>Chryseobacterium</taxon>
    </lineage>
</organism>
<sequence>FIKANISGVLRVHNGSTVQTTNASYSAAGVAPGSDGVVARNGGTAIVDGADVDGFKTGISASSGGNVRALSVLSVKRSTICGVRAETGSNVTIAKLDASDNAVDFLNTDLSTLLIGGVPIPPSWTSLAGLANLKIVNGQNDSV</sequence>
<keyword evidence="2" id="KW-1185">Reference proteome</keyword>
<dbReference type="RefSeq" id="WP_228441548.1">
    <property type="nucleotide sequence ID" value="NZ_PPED02000128.1"/>
</dbReference>
<comment type="caution">
    <text evidence="1">The sequence shown here is derived from an EMBL/GenBank/DDBJ whole genome shotgun (WGS) entry which is preliminary data.</text>
</comment>
<feature type="non-terminal residue" evidence="1">
    <location>
        <position position="143"/>
    </location>
</feature>
<feature type="non-terminal residue" evidence="1">
    <location>
        <position position="1"/>
    </location>
</feature>
<dbReference type="AlphaFoldDB" id="A0A316WHD3"/>
<gene>
    <name evidence="1" type="ORF">C1631_023815</name>
</gene>
<dbReference type="Proteomes" id="UP000236594">
    <property type="component" value="Unassembled WGS sequence"/>
</dbReference>
<dbReference type="EMBL" id="PPED02000128">
    <property type="protein sequence ID" value="PWN57243.1"/>
    <property type="molecule type" value="Genomic_DNA"/>
</dbReference>
<evidence type="ECO:0000313" key="2">
    <source>
        <dbReference type="Proteomes" id="UP000236594"/>
    </source>
</evidence>